<accession>A0A2J7PTE6</accession>
<proteinExistence type="predicted"/>
<dbReference type="EMBL" id="NEVH01021575">
    <property type="protein sequence ID" value="PNF19610.1"/>
    <property type="molecule type" value="Genomic_DNA"/>
</dbReference>
<organism evidence="1 2">
    <name type="scientific">Cryptotermes secundus</name>
    <dbReference type="NCBI Taxonomy" id="105785"/>
    <lineage>
        <taxon>Eukaryota</taxon>
        <taxon>Metazoa</taxon>
        <taxon>Ecdysozoa</taxon>
        <taxon>Arthropoda</taxon>
        <taxon>Hexapoda</taxon>
        <taxon>Insecta</taxon>
        <taxon>Pterygota</taxon>
        <taxon>Neoptera</taxon>
        <taxon>Polyneoptera</taxon>
        <taxon>Dictyoptera</taxon>
        <taxon>Blattodea</taxon>
        <taxon>Blattoidea</taxon>
        <taxon>Termitoidae</taxon>
        <taxon>Kalotermitidae</taxon>
        <taxon>Cryptotermitinae</taxon>
        <taxon>Cryptotermes</taxon>
    </lineage>
</organism>
<comment type="caution">
    <text evidence="1">The sequence shown here is derived from an EMBL/GenBank/DDBJ whole genome shotgun (WGS) entry which is preliminary data.</text>
</comment>
<reference evidence="1 2" key="1">
    <citation type="submission" date="2017-12" db="EMBL/GenBank/DDBJ databases">
        <title>Hemimetabolous genomes reveal molecular basis of termite eusociality.</title>
        <authorList>
            <person name="Harrison M.C."/>
            <person name="Jongepier E."/>
            <person name="Robertson H.M."/>
            <person name="Arning N."/>
            <person name="Bitard-Feildel T."/>
            <person name="Chao H."/>
            <person name="Childers C.P."/>
            <person name="Dinh H."/>
            <person name="Doddapaneni H."/>
            <person name="Dugan S."/>
            <person name="Gowin J."/>
            <person name="Greiner C."/>
            <person name="Han Y."/>
            <person name="Hu H."/>
            <person name="Hughes D.S.T."/>
            <person name="Huylmans A.-K."/>
            <person name="Kemena C."/>
            <person name="Kremer L.P.M."/>
            <person name="Lee S.L."/>
            <person name="Lopez-Ezquerra A."/>
            <person name="Mallet L."/>
            <person name="Monroy-Kuhn J.M."/>
            <person name="Moser A."/>
            <person name="Murali S.C."/>
            <person name="Muzny D.M."/>
            <person name="Otani S."/>
            <person name="Piulachs M.-D."/>
            <person name="Poelchau M."/>
            <person name="Qu J."/>
            <person name="Schaub F."/>
            <person name="Wada-Katsumata A."/>
            <person name="Worley K.C."/>
            <person name="Xie Q."/>
            <person name="Ylla G."/>
            <person name="Poulsen M."/>
            <person name="Gibbs R.A."/>
            <person name="Schal C."/>
            <person name="Richards S."/>
            <person name="Belles X."/>
            <person name="Korb J."/>
            <person name="Bornberg-Bauer E."/>
        </authorList>
    </citation>
    <scope>NUCLEOTIDE SEQUENCE [LARGE SCALE GENOMIC DNA]</scope>
    <source>
        <tissue evidence="1">Whole body</tissue>
    </source>
</reference>
<name>A0A2J7PTE6_9NEOP</name>
<evidence type="ECO:0000313" key="2">
    <source>
        <dbReference type="Proteomes" id="UP000235965"/>
    </source>
</evidence>
<dbReference type="InParanoid" id="A0A2J7PTE6"/>
<evidence type="ECO:0000313" key="1">
    <source>
        <dbReference type="EMBL" id="PNF19610.1"/>
    </source>
</evidence>
<dbReference type="Proteomes" id="UP000235965">
    <property type="component" value="Unassembled WGS sequence"/>
</dbReference>
<dbReference type="PANTHER" id="PTHR47326">
    <property type="entry name" value="TRANSPOSABLE ELEMENT TC3 TRANSPOSASE-LIKE PROTEIN"/>
    <property type="match status" value="1"/>
</dbReference>
<keyword evidence="2" id="KW-1185">Reference proteome</keyword>
<gene>
    <name evidence="1" type="ORF">B7P43_G03404</name>
</gene>
<protein>
    <submittedName>
        <fullName evidence="1">Uncharacterized protein</fullName>
    </submittedName>
</protein>
<sequence>MSTPQEQVQCVLWLAELHSFTVVQRRFRTQYRRQPPSRKIIRFTSEENVDRITQAFQRSARKSIRAASLQLQTPRSTVHEVLHKRLHLRTYRIQMIHALKPSDQVARTNFAVSMLEIIDTSSHILRQVWLSDEATFHVNGVVSRCKEVIEGKIEGRIEVTRRRGRRRKKMLDDLGDRRGYCHLKEKALDRIKWRNCFGRDCGAVV</sequence>
<dbReference type="PANTHER" id="PTHR47326:SF1">
    <property type="entry name" value="HTH PSQ-TYPE DOMAIN-CONTAINING PROTEIN"/>
    <property type="match status" value="1"/>
</dbReference>
<dbReference type="AlphaFoldDB" id="A0A2J7PTE6"/>